<dbReference type="AlphaFoldDB" id="A0ABD1GMQ0"/>
<dbReference type="EMBL" id="JBEAFC010000008">
    <property type="protein sequence ID" value="KAL1545415.1"/>
    <property type="molecule type" value="Genomic_DNA"/>
</dbReference>
<comment type="caution">
    <text evidence="1">The sequence shown here is derived from an EMBL/GenBank/DDBJ whole genome shotgun (WGS) entry which is preliminary data.</text>
</comment>
<accession>A0ABD1GMQ0</accession>
<reference evidence="1 2" key="1">
    <citation type="submission" date="2024-06" db="EMBL/GenBank/DDBJ databases">
        <title>A chromosome level genome sequence of Diviner's sage (Salvia divinorum).</title>
        <authorList>
            <person name="Ford S.A."/>
            <person name="Ro D.-K."/>
            <person name="Ness R.W."/>
            <person name="Phillips M.A."/>
        </authorList>
    </citation>
    <scope>NUCLEOTIDE SEQUENCE [LARGE SCALE GENOMIC DNA]</scope>
    <source>
        <strain evidence="1">SAF-2024a</strain>
        <tissue evidence="1">Leaf</tissue>
    </source>
</reference>
<keyword evidence="2" id="KW-1185">Reference proteome</keyword>
<protein>
    <submittedName>
        <fullName evidence="1">Uncharacterized protein</fullName>
    </submittedName>
</protein>
<name>A0ABD1GMQ0_SALDI</name>
<organism evidence="1 2">
    <name type="scientific">Salvia divinorum</name>
    <name type="common">Maria pastora</name>
    <name type="synonym">Diviner's sage</name>
    <dbReference type="NCBI Taxonomy" id="28513"/>
    <lineage>
        <taxon>Eukaryota</taxon>
        <taxon>Viridiplantae</taxon>
        <taxon>Streptophyta</taxon>
        <taxon>Embryophyta</taxon>
        <taxon>Tracheophyta</taxon>
        <taxon>Spermatophyta</taxon>
        <taxon>Magnoliopsida</taxon>
        <taxon>eudicotyledons</taxon>
        <taxon>Gunneridae</taxon>
        <taxon>Pentapetalae</taxon>
        <taxon>asterids</taxon>
        <taxon>lamiids</taxon>
        <taxon>Lamiales</taxon>
        <taxon>Lamiaceae</taxon>
        <taxon>Nepetoideae</taxon>
        <taxon>Mentheae</taxon>
        <taxon>Salviinae</taxon>
        <taxon>Salvia</taxon>
        <taxon>Salvia subgen. Calosphace</taxon>
    </lineage>
</organism>
<gene>
    <name evidence="1" type="ORF">AAHA92_22144</name>
</gene>
<proteinExistence type="predicted"/>
<evidence type="ECO:0000313" key="2">
    <source>
        <dbReference type="Proteomes" id="UP001567538"/>
    </source>
</evidence>
<evidence type="ECO:0000313" key="1">
    <source>
        <dbReference type="EMBL" id="KAL1545415.1"/>
    </source>
</evidence>
<sequence>MRNPSANKHTMPPSSFSLFSVPHSLSIPRPSFSIKFGRPSRRRSAAVVTSALVASLASSDLIAAVRGRQQRRRQGLGRAATHRGLFLEGKNIVKVPGVQDVMTE</sequence>
<dbReference type="Proteomes" id="UP001567538">
    <property type="component" value="Unassembled WGS sequence"/>
</dbReference>